<feature type="non-terminal residue" evidence="7">
    <location>
        <position position="495"/>
    </location>
</feature>
<feature type="transmembrane region" description="Helical" evidence="5">
    <location>
        <begin position="437"/>
        <end position="456"/>
    </location>
</feature>
<dbReference type="InterPro" id="IPR045263">
    <property type="entry name" value="GLUT"/>
</dbReference>
<organism evidence="7 8">
    <name type="scientific">Mesorhabditis spiculigera</name>
    <dbReference type="NCBI Taxonomy" id="96644"/>
    <lineage>
        <taxon>Eukaryota</taxon>
        <taxon>Metazoa</taxon>
        <taxon>Ecdysozoa</taxon>
        <taxon>Nematoda</taxon>
        <taxon>Chromadorea</taxon>
        <taxon>Rhabditida</taxon>
        <taxon>Rhabditina</taxon>
        <taxon>Rhabditomorpha</taxon>
        <taxon>Rhabditoidea</taxon>
        <taxon>Rhabditidae</taxon>
        <taxon>Mesorhabditinae</taxon>
        <taxon>Mesorhabditis</taxon>
    </lineage>
</organism>
<dbReference type="Gene3D" id="1.20.1250.20">
    <property type="entry name" value="MFS general substrate transporter like domains"/>
    <property type="match status" value="1"/>
</dbReference>
<feature type="transmembrane region" description="Helical" evidence="5">
    <location>
        <begin position="123"/>
        <end position="143"/>
    </location>
</feature>
<dbReference type="EMBL" id="CATQJA010002589">
    <property type="protein sequence ID" value="CAJ0572057.1"/>
    <property type="molecule type" value="Genomic_DNA"/>
</dbReference>
<feature type="transmembrane region" description="Helical" evidence="5">
    <location>
        <begin position="155"/>
        <end position="175"/>
    </location>
</feature>
<evidence type="ECO:0000256" key="4">
    <source>
        <dbReference type="ARBA" id="ARBA00023136"/>
    </source>
</evidence>
<comment type="caution">
    <text evidence="7">The sequence shown here is derived from an EMBL/GenBank/DDBJ whole genome shotgun (WGS) entry which is preliminary data.</text>
</comment>
<dbReference type="PRINTS" id="PR00171">
    <property type="entry name" value="SUGRTRNSPORT"/>
</dbReference>
<evidence type="ECO:0000256" key="2">
    <source>
        <dbReference type="ARBA" id="ARBA00022692"/>
    </source>
</evidence>
<dbReference type="Proteomes" id="UP001177023">
    <property type="component" value="Unassembled WGS sequence"/>
</dbReference>
<protein>
    <recommendedName>
        <fullName evidence="6">Major facilitator superfamily (MFS) profile domain-containing protein</fullName>
    </recommendedName>
</protein>
<feature type="transmembrane region" description="Helical" evidence="5">
    <location>
        <begin position="187"/>
        <end position="206"/>
    </location>
</feature>
<dbReference type="InterPro" id="IPR003663">
    <property type="entry name" value="Sugar/inositol_transpt"/>
</dbReference>
<keyword evidence="4 5" id="KW-0472">Membrane</keyword>
<gene>
    <name evidence="7" type="ORF">MSPICULIGERA_LOCUS10451</name>
</gene>
<evidence type="ECO:0000259" key="6">
    <source>
        <dbReference type="PROSITE" id="PS50850"/>
    </source>
</evidence>
<dbReference type="InterPro" id="IPR036259">
    <property type="entry name" value="MFS_trans_sf"/>
</dbReference>
<dbReference type="InterPro" id="IPR020846">
    <property type="entry name" value="MFS_dom"/>
</dbReference>
<dbReference type="PANTHER" id="PTHR23503">
    <property type="entry name" value="SOLUTE CARRIER FAMILY 2"/>
    <property type="match status" value="1"/>
</dbReference>
<feature type="transmembrane region" description="Helical" evidence="5">
    <location>
        <begin position="335"/>
        <end position="359"/>
    </location>
</feature>
<evidence type="ECO:0000256" key="5">
    <source>
        <dbReference type="SAM" id="Phobius"/>
    </source>
</evidence>
<feature type="transmembrane region" description="Helical" evidence="5">
    <location>
        <begin position="63"/>
        <end position="86"/>
    </location>
</feature>
<sequence>MGAAPMPPRLLPIAFIVSLGGSFHFGFQLVITNPTQSVFLDFLSDSHYNHYGHRLEKETLETLWSVIVAIVFFGALLGSFVMRFIAERLGRRVGLLAGMCLSQIAVGLSILSHTITSYELYTFSRFLLGIAISITMGLGAMYLVEICPKSCRGKIGMVTGTMVQLGTVFGSIIALPQILGTDTLWPLIYGFELICLAIPFLAMFMLSESPSFLVKRGQHKLARKAIAYFHSITEDEAGALVDELRDEQEESARKVGMCAAVSRKRLRRRVFVGMVVAFVMAFSGIAVINGYAVEILMNTGLNRLNASLANVGFNLLSLLAIFFGAMIVDRFGRRPLLLITSAGILLTNLAMVALMYAYVSTKDPLYGILLVVLIGVFTLFFAAGPGPLCYFISAELVDTKARSAAQAWTSVVQMGSRTLLLSTYLPLKNAFGNSMAYLMLFVVPVLVSIVVLYYRLPETKNKTASEIVEAEQLLPKLCGKKKSPSMENVNVSERV</sequence>
<dbReference type="InterPro" id="IPR005829">
    <property type="entry name" value="Sugar_transporter_CS"/>
</dbReference>
<accession>A0AA36CPZ2</accession>
<dbReference type="SUPFAM" id="SSF103473">
    <property type="entry name" value="MFS general substrate transporter"/>
    <property type="match status" value="1"/>
</dbReference>
<dbReference type="PROSITE" id="PS50850">
    <property type="entry name" value="MFS"/>
    <property type="match status" value="1"/>
</dbReference>
<proteinExistence type="predicted"/>
<feature type="transmembrane region" description="Helical" evidence="5">
    <location>
        <begin position="270"/>
        <end position="291"/>
    </location>
</feature>
<evidence type="ECO:0000313" key="8">
    <source>
        <dbReference type="Proteomes" id="UP001177023"/>
    </source>
</evidence>
<comment type="subcellular location">
    <subcellularLocation>
        <location evidence="1">Membrane</location>
        <topology evidence="1">Multi-pass membrane protein</topology>
    </subcellularLocation>
</comment>
<name>A0AA36CPZ2_9BILA</name>
<keyword evidence="8" id="KW-1185">Reference proteome</keyword>
<feature type="transmembrane region" description="Helical" evidence="5">
    <location>
        <begin position="365"/>
        <end position="392"/>
    </location>
</feature>
<dbReference type="PROSITE" id="PS00216">
    <property type="entry name" value="SUGAR_TRANSPORT_1"/>
    <property type="match status" value="1"/>
</dbReference>
<feature type="transmembrane region" description="Helical" evidence="5">
    <location>
        <begin position="93"/>
        <end position="111"/>
    </location>
</feature>
<feature type="domain" description="Major facilitator superfamily (MFS) profile" evidence="6">
    <location>
        <begin position="14"/>
        <end position="460"/>
    </location>
</feature>
<dbReference type="GO" id="GO:0015149">
    <property type="term" value="F:hexose transmembrane transporter activity"/>
    <property type="evidence" value="ECO:0007669"/>
    <property type="project" value="TreeGrafter"/>
</dbReference>
<keyword evidence="2 5" id="KW-0812">Transmembrane</keyword>
<dbReference type="AlphaFoldDB" id="A0AA36CPZ2"/>
<keyword evidence="3 5" id="KW-1133">Transmembrane helix</keyword>
<evidence type="ECO:0000256" key="1">
    <source>
        <dbReference type="ARBA" id="ARBA00004141"/>
    </source>
</evidence>
<evidence type="ECO:0000256" key="3">
    <source>
        <dbReference type="ARBA" id="ARBA00022989"/>
    </source>
</evidence>
<dbReference type="GO" id="GO:0016020">
    <property type="term" value="C:membrane"/>
    <property type="evidence" value="ECO:0007669"/>
    <property type="project" value="UniProtKB-SubCell"/>
</dbReference>
<feature type="transmembrane region" description="Helical" evidence="5">
    <location>
        <begin position="404"/>
        <end position="425"/>
    </location>
</feature>
<dbReference type="Pfam" id="PF00083">
    <property type="entry name" value="Sugar_tr"/>
    <property type="match status" value="1"/>
</dbReference>
<evidence type="ECO:0000313" key="7">
    <source>
        <dbReference type="EMBL" id="CAJ0572057.1"/>
    </source>
</evidence>
<reference evidence="7" key="1">
    <citation type="submission" date="2023-06" db="EMBL/GenBank/DDBJ databases">
        <authorList>
            <person name="Delattre M."/>
        </authorList>
    </citation>
    <scope>NUCLEOTIDE SEQUENCE</scope>
    <source>
        <strain evidence="7">AF72</strain>
    </source>
</reference>
<dbReference type="PANTHER" id="PTHR23503:SF17">
    <property type="entry name" value="MAJOR FACILITATOR SUPERFAMILY (MFS) PROFILE DOMAIN-CONTAINING PROTEIN"/>
    <property type="match status" value="1"/>
</dbReference>
<feature type="transmembrane region" description="Helical" evidence="5">
    <location>
        <begin position="311"/>
        <end position="328"/>
    </location>
</feature>
<dbReference type="InterPro" id="IPR005828">
    <property type="entry name" value="MFS_sugar_transport-like"/>
</dbReference>